<keyword evidence="2" id="KW-1185">Reference proteome</keyword>
<dbReference type="OrthoDB" id="7021751at2"/>
<evidence type="ECO:0000313" key="2">
    <source>
        <dbReference type="Proteomes" id="UP000198281"/>
    </source>
</evidence>
<dbReference type="Proteomes" id="UP000198281">
    <property type="component" value="Unassembled WGS sequence"/>
</dbReference>
<reference evidence="2" key="1">
    <citation type="submission" date="2017-06" db="EMBL/GenBank/DDBJ databases">
        <authorList>
            <person name="Varghese N."/>
            <person name="Submissions S."/>
        </authorList>
    </citation>
    <scope>NUCLEOTIDE SEQUENCE [LARGE SCALE GENOMIC DNA]</scope>
    <source>
        <strain evidence="2">LNB2</strain>
    </source>
</reference>
<accession>A0A239HQ71</accession>
<organism evidence="1 2">
    <name type="scientific">Edaphosphingomonas laterariae</name>
    <dbReference type="NCBI Taxonomy" id="861865"/>
    <lineage>
        <taxon>Bacteria</taxon>
        <taxon>Pseudomonadati</taxon>
        <taxon>Pseudomonadota</taxon>
        <taxon>Alphaproteobacteria</taxon>
        <taxon>Sphingomonadales</taxon>
        <taxon>Rhizorhabdaceae</taxon>
        <taxon>Edaphosphingomonas</taxon>
    </lineage>
</organism>
<protein>
    <submittedName>
        <fullName evidence="1">Uncharacterized protein</fullName>
    </submittedName>
</protein>
<dbReference type="EMBL" id="FZOS01000018">
    <property type="protein sequence ID" value="SNS83489.1"/>
    <property type="molecule type" value="Genomic_DNA"/>
</dbReference>
<dbReference type="RefSeq" id="WP_144033802.1">
    <property type="nucleotide sequence ID" value="NZ_FZOS01000018.1"/>
</dbReference>
<sequence length="265" mass="28573">MASNPNRAPSISIPLQSAELFQRALNFQAELIDYFAGGKSLGESHYQAMRKELLEDSRYGNLAPSWLRRNRDLGALWSFAKSIDGSWEPRRQFVREQFEPLLDFLERGGGEPSPQMPGPYDASAWTGVQSAAQQAQAIKTLIPVAQAAVGSLIEHLEKPNHNGGPPLDEVEFALERLRKLYSALGSLLTAVEGGKLRDTIDNGLVAEVARYGRQAARALKNDPLPYALSGTLLALFTACGFPGLGGYLGGIAIAIKKPGQGGGVE</sequence>
<gene>
    <name evidence="1" type="ORF">SAMN06295912_11863</name>
</gene>
<evidence type="ECO:0000313" key="1">
    <source>
        <dbReference type="EMBL" id="SNS83489.1"/>
    </source>
</evidence>
<proteinExistence type="predicted"/>
<dbReference type="AlphaFoldDB" id="A0A239HQ71"/>
<name>A0A239HQ71_9SPHN</name>